<proteinExistence type="inferred from homology"/>
<comment type="caution">
    <text evidence="3">The sequence shown here is derived from an EMBL/GenBank/DDBJ whole genome shotgun (WGS) entry which is preliminary data.</text>
</comment>
<evidence type="ECO:0000256" key="1">
    <source>
        <dbReference type="ARBA" id="ARBA00006817"/>
    </source>
</evidence>
<evidence type="ECO:0000313" key="4">
    <source>
        <dbReference type="Proteomes" id="UP000635606"/>
    </source>
</evidence>
<organism evidence="3 4">
    <name type="scientific">Virgisporangium ochraceum</name>
    <dbReference type="NCBI Taxonomy" id="65505"/>
    <lineage>
        <taxon>Bacteria</taxon>
        <taxon>Bacillati</taxon>
        <taxon>Actinomycetota</taxon>
        <taxon>Actinomycetes</taxon>
        <taxon>Micromonosporales</taxon>
        <taxon>Micromonosporaceae</taxon>
        <taxon>Virgisporangium</taxon>
    </lineage>
</organism>
<dbReference type="RefSeq" id="WP_203928828.1">
    <property type="nucleotide sequence ID" value="NZ_BOPH01000051.1"/>
</dbReference>
<dbReference type="Pfam" id="PF08327">
    <property type="entry name" value="AHSA1"/>
    <property type="match status" value="1"/>
</dbReference>
<accession>A0A8J3ZWV7</accession>
<keyword evidence="4" id="KW-1185">Reference proteome</keyword>
<dbReference type="Proteomes" id="UP000635606">
    <property type="component" value="Unassembled WGS sequence"/>
</dbReference>
<dbReference type="Gene3D" id="3.30.530.20">
    <property type="match status" value="1"/>
</dbReference>
<reference evidence="3" key="1">
    <citation type="submission" date="2021-01" db="EMBL/GenBank/DDBJ databases">
        <title>Whole genome shotgun sequence of Virgisporangium ochraceum NBRC 16418.</title>
        <authorList>
            <person name="Komaki H."/>
            <person name="Tamura T."/>
        </authorList>
    </citation>
    <scope>NUCLEOTIDE SEQUENCE</scope>
    <source>
        <strain evidence="3">NBRC 16418</strain>
    </source>
</reference>
<sequence length="174" mass="19449">MKPSPAVPVERERTGDAWTLVFTRELKHPRAKVWAALTDPDHLDAWSPFRPDRDLGRTGPAVLTMEDGDTKANIVRAEPPHTLEYQWDEDLLRWNLEELEGGGTRLTLRHTMKDPGFLPKAAAGWHICLDVADRLLAGDPVPVIRGEEAKKSGWQELADAYAAKLEGPEPEEDA</sequence>
<feature type="domain" description="Activator of Hsp90 ATPase homologue 1/2-like C-terminal" evidence="2">
    <location>
        <begin position="28"/>
        <end position="131"/>
    </location>
</feature>
<dbReference type="AlphaFoldDB" id="A0A8J3ZWV7"/>
<comment type="similarity">
    <text evidence="1">Belongs to the AHA1 family.</text>
</comment>
<dbReference type="InterPro" id="IPR013538">
    <property type="entry name" value="ASHA1/2-like_C"/>
</dbReference>
<evidence type="ECO:0000313" key="3">
    <source>
        <dbReference type="EMBL" id="GIJ68886.1"/>
    </source>
</evidence>
<evidence type="ECO:0000259" key="2">
    <source>
        <dbReference type="Pfam" id="PF08327"/>
    </source>
</evidence>
<name>A0A8J3ZWV7_9ACTN</name>
<dbReference type="CDD" id="cd08899">
    <property type="entry name" value="SRPBCC_CalC_Aha1-like_6"/>
    <property type="match status" value="1"/>
</dbReference>
<protein>
    <recommendedName>
        <fullName evidence="2">Activator of Hsp90 ATPase homologue 1/2-like C-terminal domain-containing protein</fullName>
    </recommendedName>
</protein>
<gene>
    <name evidence="3" type="ORF">Voc01_038030</name>
</gene>
<dbReference type="EMBL" id="BOPH01000051">
    <property type="protein sequence ID" value="GIJ68886.1"/>
    <property type="molecule type" value="Genomic_DNA"/>
</dbReference>
<dbReference type="InterPro" id="IPR023393">
    <property type="entry name" value="START-like_dom_sf"/>
</dbReference>
<dbReference type="SUPFAM" id="SSF55961">
    <property type="entry name" value="Bet v1-like"/>
    <property type="match status" value="1"/>
</dbReference>